<reference evidence="10" key="1">
    <citation type="submission" date="2017-08" db="EMBL/GenBank/DDBJ databases">
        <title>Genome sequence of Candidatus Hamiltonella defensa from Acyrthosiphon pisum strain MI47.</title>
        <authorList>
            <person name="Patel V.A."/>
            <person name="Chevignon G."/>
            <person name="Russell J.A."/>
            <person name="Oliver K.M."/>
        </authorList>
    </citation>
    <scope>NUCLEOTIDE SEQUENCE</scope>
    <source>
        <strain evidence="10">MI47</strain>
    </source>
</reference>
<protein>
    <recommendedName>
        <fullName evidence="7">Phosphofructokinase</fullName>
    </recommendedName>
</protein>
<comment type="catalytic activity">
    <reaction evidence="6 8">
        <text>beta-D-fructose 1-phosphate + ATP = beta-D-fructose 1,6-bisphosphate + ADP + H(+)</text>
        <dbReference type="Rhea" id="RHEA:14213"/>
        <dbReference type="ChEBI" id="CHEBI:15378"/>
        <dbReference type="ChEBI" id="CHEBI:30616"/>
        <dbReference type="ChEBI" id="CHEBI:32966"/>
        <dbReference type="ChEBI" id="CHEBI:138881"/>
        <dbReference type="ChEBI" id="CHEBI:456216"/>
        <dbReference type="EC" id="2.7.1.56"/>
    </reaction>
</comment>
<dbReference type="Gene3D" id="3.40.1190.20">
    <property type="match status" value="1"/>
</dbReference>
<dbReference type="PROSITE" id="PS00584">
    <property type="entry name" value="PFKB_KINASES_2"/>
    <property type="match status" value="1"/>
</dbReference>
<dbReference type="InterPro" id="IPR011611">
    <property type="entry name" value="PfkB_dom"/>
</dbReference>
<evidence type="ECO:0000256" key="4">
    <source>
        <dbReference type="ARBA" id="ARBA00022777"/>
    </source>
</evidence>
<dbReference type="EMBL" id="CP022932">
    <property type="protein sequence ID" value="ASV33578.1"/>
    <property type="molecule type" value="Genomic_DNA"/>
</dbReference>
<dbReference type="PROSITE" id="PS00583">
    <property type="entry name" value="PFKB_KINASES_1"/>
    <property type="match status" value="1"/>
</dbReference>
<dbReference type="GO" id="GO:0005524">
    <property type="term" value="F:ATP binding"/>
    <property type="evidence" value="ECO:0007669"/>
    <property type="project" value="UniProtKB-UniRule"/>
</dbReference>
<feature type="domain" description="Carbohydrate kinase PfkB" evidence="9">
    <location>
        <begin position="15"/>
        <end position="292"/>
    </location>
</feature>
<dbReference type="CDD" id="cd01164">
    <property type="entry name" value="FruK_PfkB_like"/>
    <property type="match status" value="1"/>
</dbReference>
<dbReference type="SUPFAM" id="SSF53613">
    <property type="entry name" value="Ribokinase-like"/>
    <property type="match status" value="1"/>
</dbReference>
<keyword evidence="2 7" id="KW-0808">Transferase</keyword>
<proteinExistence type="inferred from homology"/>
<keyword evidence="4 8" id="KW-0418">Kinase</keyword>
<evidence type="ECO:0000256" key="2">
    <source>
        <dbReference type="ARBA" id="ARBA00022679"/>
    </source>
</evidence>
<comment type="function">
    <text evidence="8">Catalyzes the ATP-dependent phosphorylation of fructose-l-phosphate to fructose-l,6-bisphosphate.</text>
</comment>
<dbReference type="AlphaFoldDB" id="A0AAC9VIF7"/>
<evidence type="ECO:0000259" key="9">
    <source>
        <dbReference type="Pfam" id="PF00294"/>
    </source>
</evidence>
<dbReference type="GO" id="GO:0005829">
    <property type="term" value="C:cytosol"/>
    <property type="evidence" value="ECO:0007669"/>
    <property type="project" value="TreeGrafter"/>
</dbReference>
<evidence type="ECO:0000313" key="10">
    <source>
        <dbReference type="EMBL" id="ASV33578.1"/>
    </source>
</evidence>
<dbReference type="PIRSF" id="PIRSF000535">
    <property type="entry name" value="1PFK/6PFK/LacC"/>
    <property type="match status" value="1"/>
</dbReference>
<comment type="similarity">
    <text evidence="1 7 8">Belongs to the carbohydrate kinase PfkB family.</text>
</comment>
<dbReference type="InterPro" id="IPR017583">
    <property type="entry name" value="Tagatose/fructose_Pkinase"/>
</dbReference>
<gene>
    <name evidence="10" type="ORF">CJJ18_05575</name>
</gene>
<dbReference type="InterPro" id="IPR002173">
    <property type="entry name" value="Carboh/pur_kinase_PfkB_CS"/>
</dbReference>
<dbReference type="Pfam" id="PF00294">
    <property type="entry name" value="PfkB"/>
    <property type="match status" value="1"/>
</dbReference>
<evidence type="ECO:0000256" key="3">
    <source>
        <dbReference type="ARBA" id="ARBA00022741"/>
    </source>
</evidence>
<keyword evidence="5 8" id="KW-0067">ATP-binding</keyword>
<evidence type="ECO:0000256" key="5">
    <source>
        <dbReference type="ARBA" id="ARBA00022840"/>
    </source>
</evidence>
<evidence type="ECO:0000256" key="1">
    <source>
        <dbReference type="ARBA" id="ARBA00010688"/>
    </source>
</evidence>
<dbReference type="FunFam" id="3.40.1190.20:FF:000001">
    <property type="entry name" value="Phosphofructokinase"/>
    <property type="match status" value="1"/>
</dbReference>
<dbReference type="InterPro" id="IPR029056">
    <property type="entry name" value="Ribokinase-like"/>
</dbReference>
<evidence type="ECO:0000313" key="11">
    <source>
        <dbReference type="Proteomes" id="UP000792865"/>
    </source>
</evidence>
<evidence type="ECO:0000256" key="6">
    <source>
        <dbReference type="ARBA" id="ARBA00047745"/>
    </source>
</evidence>
<dbReference type="RefSeq" id="WP_095034298.1">
    <property type="nucleotide sequence ID" value="NZ_CAWNYN010000001.1"/>
</dbReference>
<evidence type="ECO:0000256" key="7">
    <source>
        <dbReference type="PIRNR" id="PIRNR000535"/>
    </source>
</evidence>
<dbReference type="NCBIfam" id="TIGR03828">
    <property type="entry name" value="pfkB"/>
    <property type="match status" value="1"/>
</dbReference>
<evidence type="ECO:0000256" key="8">
    <source>
        <dbReference type="RuleBase" id="RU369061"/>
    </source>
</evidence>
<dbReference type="InterPro" id="IPR022463">
    <property type="entry name" value="1-PFruKinase"/>
</dbReference>
<dbReference type="PANTHER" id="PTHR46566:SF5">
    <property type="entry name" value="1-PHOSPHOFRUCTOKINASE"/>
    <property type="match status" value="1"/>
</dbReference>
<dbReference type="NCBIfam" id="TIGR03168">
    <property type="entry name" value="1-PFK"/>
    <property type="match status" value="1"/>
</dbReference>
<dbReference type="GO" id="GO:0016052">
    <property type="term" value="P:carbohydrate catabolic process"/>
    <property type="evidence" value="ECO:0007669"/>
    <property type="project" value="UniProtKB-ARBA"/>
</dbReference>
<organism evidence="10 11">
    <name type="scientific">Candidatus Williamhamiltonella defendens</name>
    <dbReference type="NCBI Taxonomy" id="138072"/>
    <lineage>
        <taxon>Bacteria</taxon>
        <taxon>Pseudomonadati</taxon>
        <taxon>Pseudomonadota</taxon>
        <taxon>Gammaproteobacteria</taxon>
        <taxon>Enterobacterales</taxon>
        <taxon>Enterobacteriaceae</taxon>
        <taxon>aphid secondary symbionts</taxon>
        <taxon>Candidatus Williamhamiltonella</taxon>
    </lineage>
</organism>
<dbReference type="GO" id="GO:0008662">
    <property type="term" value="F:1-phosphofructokinase activity"/>
    <property type="evidence" value="ECO:0007669"/>
    <property type="project" value="UniProtKB-UniRule"/>
</dbReference>
<dbReference type="PANTHER" id="PTHR46566">
    <property type="entry name" value="1-PHOSPHOFRUCTOKINASE-RELATED"/>
    <property type="match status" value="1"/>
</dbReference>
<name>A0AAC9VIF7_9ENTR</name>
<dbReference type="GO" id="GO:0044281">
    <property type="term" value="P:small molecule metabolic process"/>
    <property type="evidence" value="ECO:0007669"/>
    <property type="project" value="UniProtKB-ARBA"/>
</dbReference>
<keyword evidence="3 8" id="KW-0547">Nucleotide-binding</keyword>
<sequence length="311" mass="33782">MKKNHILTFTLNPAYDLMGSCKKIEYGEVNRIQTHGLYAAGKGINVAKVLRDLGMPVTVSGFLGEENKEGFSSKILGMPAQFHTVPGRTRINMKLTDAENISTDFNFSGFEINSKNWEDFYSHSMNILNNVNLVVVSGSLPIGIDIHHFSLWIKAVKEKCPRLVFDSSGEALKIGLKVLPWLVKPNLSELKIWAGVDLSHFSDVVAAAKKLHQEGIEHVIVSLGDEGAIWIYKDGGYFASAPACKVVSTVGAGDSMVAGLIYGLLTGKTYAHSLRLATAISCITVSQSGVGIDDIDKLDAMMARVNLQPLS</sequence>
<accession>A0AAC9VIF7</accession>
<dbReference type="Proteomes" id="UP000792865">
    <property type="component" value="Chromosome"/>
</dbReference>